<reference evidence="4" key="1">
    <citation type="journal article" date="2020" name="Stud. Mycol.">
        <title>101 Dothideomycetes genomes: a test case for predicting lifestyles and emergence of pathogens.</title>
        <authorList>
            <person name="Haridas S."/>
            <person name="Albert R."/>
            <person name="Binder M."/>
            <person name="Bloem J."/>
            <person name="Labutti K."/>
            <person name="Salamov A."/>
            <person name="Andreopoulos B."/>
            <person name="Baker S."/>
            <person name="Barry K."/>
            <person name="Bills G."/>
            <person name="Bluhm B."/>
            <person name="Cannon C."/>
            <person name="Castanera R."/>
            <person name="Culley D."/>
            <person name="Daum C."/>
            <person name="Ezra D."/>
            <person name="Gonzalez J."/>
            <person name="Henrissat B."/>
            <person name="Kuo A."/>
            <person name="Liang C."/>
            <person name="Lipzen A."/>
            <person name="Lutzoni F."/>
            <person name="Magnuson J."/>
            <person name="Mondo S."/>
            <person name="Nolan M."/>
            <person name="Ohm R."/>
            <person name="Pangilinan J."/>
            <person name="Park H.-J."/>
            <person name="Ramirez L."/>
            <person name="Alfaro M."/>
            <person name="Sun H."/>
            <person name="Tritt A."/>
            <person name="Yoshinaga Y."/>
            <person name="Zwiers L.-H."/>
            <person name="Turgeon B."/>
            <person name="Goodwin S."/>
            <person name="Spatafora J."/>
            <person name="Crous P."/>
            <person name="Grigoriev I."/>
        </authorList>
    </citation>
    <scope>NUCLEOTIDE SEQUENCE</scope>
    <source>
        <strain evidence="4">CBS 161.51</strain>
    </source>
</reference>
<organism evidence="4 5">
    <name type="scientific">Clathrospora elynae</name>
    <dbReference type="NCBI Taxonomy" id="706981"/>
    <lineage>
        <taxon>Eukaryota</taxon>
        <taxon>Fungi</taxon>
        <taxon>Dikarya</taxon>
        <taxon>Ascomycota</taxon>
        <taxon>Pezizomycotina</taxon>
        <taxon>Dothideomycetes</taxon>
        <taxon>Pleosporomycetidae</taxon>
        <taxon>Pleosporales</taxon>
        <taxon>Diademaceae</taxon>
        <taxon>Clathrospora</taxon>
    </lineage>
</organism>
<feature type="domain" description="HTH CENPB-type" evidence="3">
    <location>
        <begin position="56"/>
        <end position="91"/>
    </location>
</feature>
<dbReference type="GO" id="GO:0003677">
    <property type="term" value="F:DNA binding"/>
    <property type="evidence" value="ECO:0007669"/>
    <property type="project" value="UniProtKB-KW"/>
</dbReference>
<evidence type="ECO:0000256" key="2">
    <source>
        <dbReference type="SAM" id="Coils"/>
    </source>
</evidence>
<name>A0A6A5SMS3_9PLEO</name>
<keyword evidence="1" id="KW-0238">DNA-binding</keyword>
<evidence type="ECO:0000313" key="5">
    <source>
        <dbReference type="Proteomes" id="UP000800038"/>
    </source>
</evidence>
<feature type="coiled-coil region" evidence="2">
    <location>
        <begin position="1"/>
        <end position="58"/>
    </location>
</feature>
<keyword evidence="5" id="KW-1185">Reference proteome</keyword>
<dbReference type="EMBL" id="ML976041">
    <property type="protein sequence ID" value="KAF1941941.1"/>
    <property type="molecule type" value="Genomic_DNA"/>
</dbReference>
<gene>
    <name evidence="4" type="ORF">EJ02DRAFT_324387</name>
</gene>
<dbReference type="OrthoDB" id="3938460at2759"/>
<accession>A0A6A5SMS3</accession>
<keyword evidence="2" id="KW-0175">Coiled coil</keyword>
<proteinExistence type="predicted"/>
<sequence>MEKALEDLELHKREAEFSIRKTAERYGLSCATLQRKYNQETRTNAEEAEHQKNLTTKQEEELVTYIQDLTSKCLPPTRSMLQNYACVVAKKELSINLILLPGNCILCVTLICNKDNLLPKWTTGLDSNCFRADLYNKYKLYFDLLYGKMQEYEVEAGNVYNMDEKGFML</sequence>
<dbReference type="InterPro" id="IPR006600">
    <property type="entry name" value="HTH_CenpB_DNA-bd_dom"/>
</dbReference>
<evidence type="ECO:0000259" key="3">
    <source>
        <dbReference type="Pfam" id="PF03221"/>
    </source>
</evidence>
<feature type="non-terminal residue" evidence="4">
    <location>
        <position position="169"/>
    </location>
</feature>
<dbReference type="Pfam" id="PF03221">
    <property type="entry name" value="HTH_Tnp_Tc5"/>
    <property type="match status" value="1"/>
</dbReference>
<dbReference type="Proteomes" id="UP000800038">
    <property type="component" value="Unassembled WGS sequence"/>
</dbReference>
<evidence type="ECO:0000256" key="1">
    <source>
        <dbReference type="ARBA" id="ARBA00023125"/>
    </source>
</evidence>
<dbReference type="AlphaFoldDB" id="A0A6A5SMS3"/>
<protein>
    <recommendedName>
        <fullName evidence="3">HTH CENPB-type domain-containing protein</fullName>
    </recommendedName>
</protein>
<evidence type="ECO:0000313" key="4">
    <source>
        <dbReference type="EMBL" id="KAF1941941.1"/>
    </source>
</evidence>